<sequence length="422" mass="48211">MLSVALRLFIFCLFHPCIQGPQVPVNTEVLAQMIQYFDEKLQPGGNNQYSVLIRVFAVPQRILLLCLLHFCTCAAAETVDPKTLMSIVKNFEKQLGNMGQYAVAFRVEKHRCLKGSDYPSKELLTKVKEKLQSNEVYVSDDLIAAKRNGNEHSEFRLKNHLKNILKDEDECVGFFTKFTVFLSGFLLLFLLPDWTESVDTVDINTLTHIINFFEQNYKRVDEDGYPRQYAVAINVPKHQCQQNFSPAQNNFLTQEDALNVRNAITDDINALYQGVELIAAGTRKVAIRRHTYNMHSESLLLNPADNSPMTNLLNKRKDGCSVFYTFDSPCVESCLNVTRNHNIIEALRKWKEHDGIKAFVFMNIWKNDLGKDLQNEFKKIAAHVPLYRCVSETECYACNGERNTPIDARCLPPPVIATTVMQ</sequence>
<dbReference type="InterPro" id="IPR040958">
    <property type="entry name" value="SNAD1"/>
</dbReference>
<keyword evidence="3" id="KW-1185">Reference proteome</keyword>
<dbReference type="EMBL" id="JAAMOB010000015">
    <property type="protein sequence ID" value="KAF4104410.1"/>
    <property type="molecule type" value="Genomic_DNA"/>
</dbReference>
<proteinExistence type="predicted"/>
<feature type="signal peptide" evidence="1">
    <location>
        <begin position="1"/>
        <end position="20"/>
    </location>
</feature>
<gene>
    <name evidence="2" type="ORF">G5714_015397</name>
</gene>
<dbReference type="AlphaFoldDB" id="A0A7J6CB34"/>
<feature type="chain" id="PRO_5029518710" evidence="1">
    <location>
        <begin position="21"/>
        <end position="422"/>
    </location>
</feature>
<keyword evidence="1" id="KW-0732">Signal</keyword>
<evidence type="ECO:0000313" key="3">
    <source>
        <dbReference type="Proteomes" id="UP000579812"/>
    </source>
</evidence>
<dbReference type="Proteomes" id="UP000579812">
    <property type="component" value="Unassembled WGS sequence"/>
</dbReference>
<evidence type="ECO:0000313" key="2">
    <source>
        <dbReference type="EMBL" id="KAF4104410.1"/>
    </source>
</evidence>
<name>A0A7J6CB34_9TELE</name>
<reference evidence="2 3" key="1">
    <citation type="submission" date="2020-04" db="EMBL/GenBank/DDBJ databases">
        <title>Chromosome-level genome assembly of a cyprinid fish Onychostoma macrolepis by integration of Nanopore Sequencing, Bionano and Hi-C technology.</title>
        <authorList>
            <person name="Wang D."/>
        </authorList>
    </citation>
    <scope>NUCLEOTIDE SEQUENCE [LARGE SCALE GENOMIC DNA]</scope>
    <source>
        <strain evidence="2">SWU-2019</strain>
        <tissue evidence="2">Muscle</tissue>
    </source>
</reference>
<protein>
    <submittedName>
        <fullName evidence="2">Uncharacterized protein</fullName>
    </submittedName>
</protein>
<dbReference type="Pfam" id="PF18744">
    <property type="entry name" value="SNAD1"/>
    <property type="match status" value="2"/>
</dbReference>
<accession>A0A7J6CB34</accession>
<organism evidence="2 3">
    <name type="scientific">Onychostoma macrolepis</name>
    <dbReference type="NCBI Taxonomy" id="369639"/>
    <lineage>
        <taxon>Eukaryota</taxon>
        <taxon>Metazoa</taxon>
        <taxon>Chordata</taxon>
        <taxon>Craniata</taxon>
        <taxon>Vertebrata</taxon>
        <taxon>Euteleostomi</taxon>
        <taxon>Actinopterygii</taxon>
        <taxon>Neopterygii</taxon>
        <taxon>Teleostei</taxon>
        <taxon>Ostariophysi</taxon>
        <taxon>Cypriniformes</taxon>
        <taxon>Cyprinidae</taxon>
        <taxon>Acrossocheilinae</taxon>
        <taxon>Onychostoma</taxon>
    </lineage>
</organism>
<comment type="caution">
    <text evidence="2">The sequence shown here is derived from an EMBL/GenBank/DDBJ whole genome shotgun (WGS) entry which is preliminary data.</text>
</comment>
<evidence type="ECO:0000256" key="1">
    <source>
        <dbReference type="SAM" id="SignalP"/>
    </source>
</evidence>